<comment type="caution">
    <text evidence="5">The sequence shown here is derived from an EMBL/GenBank/DDBJ whole genome shotgun (WGS) entry which is preliminary data.</text>
</comment>
<dbReference type="InterPro" id="IPR012340">
    <property type="entry name" value="NA-bd_OB-fold"/>
</dbReference>
<dbReference type="InterPro" id="IPR002547">
    <property type="entry name" value="tRNA-bd_dom"/>
</dbReference>
<evidence type="ECO:0000256" key="2">
    <source>
        <dbReference type="ARBA" id="ARBA00022884"/>
    </source>
</evidence>
<evidence type="ECO:0000313" key="6">
    <source>
        <dbReference type="Proteomes" id="UP000253501"/>
    </source>
</evidence>
<protein>
    <submittedName>
        <fullName evidence="5">tRNA-binding protein</fullName>
    </submittedName>
</protein>
<proteinExistence type="predicted"/>
<dbReference type="GO" id="GO:0000049">
    <property type="term" value="F:tRNA binding"/>
    <property type="evidence" value="ECO:0007669"/>
    <property type="project" value="UniProtKB-UniRule"/>
</dbReference>
<keyword evidence="2 3" id="KW-0694">RNA-binding</keyword>
<dbReference type="NCBIfam" id="TIGR02222">
    <property type="entry name" value="chap_CsaA"/>
    <property type="match status" value="1"/>
</dbReference>
<accession>A0A367PEH9</accession>
<dbReference type="PANTHER" id="PTHR11586">
    <property type="entry name" value="TRNA-AMINOACYLATION COFACTOR ARC1 FAMILY MEMBER"/>
    <property type="match status" value="1"/>
</dbReference>
<organism evidence="5 6">
    <name type="scientific">Cupriavidus necator</name>
    <name type="common">Alcaligenes eutrophus</name>
    <name type="synonym">Ralstonia eutropha</name>
    <dbReference type="NCBI Taxonomy" id="106590"/>
    <lineage>
        <taxon>Bacteria</taxon>
        <taxon>Pseudomonadati</taxon>
        <taxon>Pseudomonadota</taxon>
        <taxon>Betaproteobacteria</taxon>
        <taxon>Burkholderiales</taxon>
        <taxon>Burkholderiaceae</taxon>
        <taxon>Cupriavidus</taxon>
    </lineage>
</organism>
<dbReference type="Pfam" id="PF01588">
    <property type="entry name" value="tRNA_bind"/>
    <property type="match status" value="1"/>
</dbReference>
<evidence type="ECO:0000256" key="3">
    <source>
        <dbReference type="PROSITE-ProRule" id="PRU00209"/>
    </source>
</evidence>
<dbReference type="PROSITE" id="PS50886">
    <property type="entry name" value="TRBD"/>
    <property type="match status" value="1"/>
</dbReference>
<evidence type="ECO:0000259" key="4">
    <source>
        <dbReference type="PROSITE" id="PS50886"/>
    </source>
</evidence>
<dbReference type="NCBIfam" id="NF007494">
    <property type="entry name" value="PRK10089.1-3"/>
    <property type="match status" value="1"/>
</dbReference>
<dbReference type="CDD" id="cd02798">
    <property type="entry name" value="tRNA_bind_CsaA"/>
    <property type="match status" value="1"/>
</dbReference>
<dbReference type="PANTHER" id="PTHR11586:SF37">
    <property type="entry name" value="TRNA-BINDING DOMAIN-CONTAINING PROTEIN"/>
    <property type="match status" value="1"/>
</dbReference>
<dbReference type="EMBL" id="QDHA01000068">
    <property type="protein sequence ID" value="RCJ05627.1"/>
    <property type="molecule type" value="Genomic_DNA"/>
</dbReference>
<keyword evidence="1 3" id="KW-0820">tRNA-binding</keyword>
<dbReference type="InterPro" id="IPR051270">
    <property type="entry name" value="Tyrosine-tRNA_ligase_regulator"/>
</dbReference>
<dbReference type="RefSeq" id="WP_114134344.1">
    <property type="nucleotide sequence ID" value="NZ_CP068436.1"/>
</dbReference>
<feature type="domain" description="TRNA-binding" evidence="4">
    <location>
        <begin position="6"/>
        <end position="109"/>
    </location>
</feature>
<dbReference type="AlphaFoldDB" id="A0A367PEH9"/>
<sequence length="109" mass="11717">MSPYEAFSSIDLRAGTVVKAELNDKARNPAYKMWIDLGDLGVVTSSGQYVNRYHAEELVGRVVVCATNLGERRIGGFLSQVLVMGVESEPGVVNLLSVDGTVPNGSKVF</sequence>
<dbReference type="Proteomes" id="UP000253501">
    <property type="component" value="Unassembled WGS sequence"/>
</dbReference>
<gene>
    <name evidence="5" type="ORF">DDK22_25560</name>
</gene>
<reference evidence="5 6" key="1">
    <citation type="submission" date="2018-04" db="EMBL/GenBank/DDBJ databases">
        <title>Cupriavidus necator CR12 genome sequencing and assembly.</title>
        <authorList>
            <person name="Ben Fekih I."/>
            <person name="Mazhar H.S."/>
            <person name="Bello S.K."/>
            <person name="Rensing C."/>
        </authorList>
    </citation>
    <scope>NUCLEOTIDE SEQUENCE [LARGE SCALE GENOMIC DNA]</scope>
    <source>
        <strain evidence="5 6">CR12</strain>
    </source>
</reference>
<dbReference type="Gene3D" id="2.40.50.140">
    <property type="entry name" value="Nucleic acid-binding proteins"/>
    <property type="match status" value="1"/>
</dbReference>
<evidence type="ECO:0000313" key="5">
    <source>
        <dbReference type="EMBL" id="RCJ05627.1"/>
    </source>
</evidence>
<evidence type="ECO:0000256" key="1">
    <source>
        <dbReference type="ARBA" id="ARBA00022555"/>
    </source>
</evidence>
<name>A0A367PEH9_CUPNE</name>
<dbReference type="InterPro" id="IPR008231">
    <property type="entry name" value="CsaA"/>
</dbReference>
<dbReference type="SUPFAM" id="SSF50249">
    <property type="entry name" value="Nucleic acid-binding proteins"/>
    <property type="match status" value="1"/>
</dbReference>
<dbReference type="NCBIfam" id="NF007495">
    <property type="entry name" value="PRK10089.1-4"/>
    <property type="match status" value="1"/>
</dbReference>